<feature type="transmembrane region" description="Helical" evidence="6">
    <location>
        <begin position="499"/>
        <end position="521"/>
    </location>
</feature>
<evidence type="ECO:0000256" key="3">
    <source>
        <dbReference type="ARBA" id="ARBA00022989"/>
    </source>
</evidence>
<keyword evidence="4 6" id="KW-0472">Membrane</keyword>
<comment type="subcellular location">
    <subcellularLocation>
        <location evidence="1">Membrane</location>
        <topology evidence="1">Multi-pass membrane protein</topology>
    </subcellularLocation>
</comment>
<evidence type="ECO:0000256" key="5">
    <source>
        <dbReference type="SAM" id="MobiDB-lite"/>
    </source>
</evidence>
<feature type="transmembrane region" description="Helical" evidence="6">
    <location>
        <begin position="256"/>
        <end position="274"/>
    </location>
</feature>
<dbReference type="InterPro" id="IPR036259">
    <property type="entry name" value="MFS_trans_sf"/>
</dbReference>
<feature type="domain" description="Major facilitator superfamily (MFS) profile" evidence="7">
    <location>
        <begin position="98"/>
        <end position="526"/>
    </location>
</feature>
<dbReference type="Proteomes" id="UP000092154">
    <property type="component" value="Unassembled WGS sequence"/>
</dbReference>
<dbReference type="InterPro" id="IPR011701">
    <property type="entry name" value="MFS"/>
</dbReference>
<accession>A0A1B7N1Z2</accession>
<evidence type="ECO:0000256" key="2">
    <source>
        <dbReference type="ARBA" id="ARBA00022692"/>
    </source>
</evidence>
<keyword evidence="3 6" id="KW-1133">Transmembrane helix</keyword>
<feature type="transmembrane region" description="Helical" evidence="6">
    <location>
        <begin position="164"/>
        <end position="183"/>
    </location>
</feature>
<feature type="transmembrane region" description="Helical" evidence="6">
    <location>
        <begin position="369"/>
        <end position="392"/>
    </location>
</feature>
<dbReference type="FunFam" id="1.20.1250.20:FF:000082">
    <property type="entry name" value="MFS multidrug transporter, putative"/>
    <property type="match status" value="1"/>
</dbReference>
<dbReference type="SUPFAM" id="SSF103473">
    <property type="entry name" value="MFS general substrate transporter"/>
    <property type="match status" value="1"/>
</dbReference>
<dbReference type="Pfam" id="PF07690">
    <property type="entry name" value="MFS_1"/>
    <property type="match status" value="1"/>
</dbReference>
<dbReference type="InterPro" id="IPR020846">
    <property type="entry name" value="MFS_dom"/>
</dbReference>
<evidence type="ECO:0000256" key="4">
    <source>
        <dbReference type="ARBA" id="ARBA00023136"/>
    </source>
</evidence>
<name>A0A1B7N1Z2_9AGAM</name>
<dbReference type="PANTHER" id="PTHR23502">
    <property type="entry name" value="MAJOR FACILITATOR SUPERFAMILY"/>
    <property type="match status" value="1"/>
</dbReference>
<protein>
    <submittedName>
        <fullName evidence="8">MFS general substrate transporter</fullName>
    </submittedName>
</protein>
<feature type="compositionally biased region" description="Polar residues" evidence="5">
    <location>
        <begin position="30"/>
        <end position="40"/>
    </location>
</feature>
<reference evidence="8 9" key="1">
    <citation type="submission" date="2016-06" db="EMBL/GenBank/DDBJ databases">
        <title>Comparative genomics of the ectomycorrhizal sister species Rhizopogon vinicolor and Rhizopogon vesiculosus (Basidiomycota: Boletales) reveals a divergence of the mating type B locus.</title>
        <authorList>
            <consortium name="DOE Joint Genome Institute"/>
            <person name="Mujic A.B."/>
            <person name="Kuo A."/>
            <person name="Tritt A."/>
            <person name="Lipzen A."/>
            <person name="Chen C."/>
            <person name="Johnson J."/>
            <person name="Sharma A."/>
            <person name="Barry K."/>
            <person name="Grigoriev I.V."/>
            <person name="Spatafora J.W."/>
        </authorList>
    </citation>
    <scope>NUCLEOTIDE SEQUENCE [LARGE SCALE GENOMIC DNA]</scope>
    <source>
        <strain evidence="8 9">AM-OR11-026</strain>
    </source>
</reference>
<feature type="transmembrane region" description="Helical" evidence="6">
    <location>
        <begin position="404"/>
        <end position="426"/>
    </location>
</feature>
<feature type="transmembrane region" description="Helical" evidence="6">
    <location>
        <begin position="322"/>
        <end position="349"/>
    </location>
</feature>
<gene>
    <name evidence="8" type="ORF">K503DRAFT_792259</name>
</gene>
<evidence type="ECO:0000256" key="6">
    <source>
        <dbReference type="SAM" id="Phobius"/>
    </source>
</evidence>
<feature type="transmembrane region" description="Helical" evidence="6">
    <location>
        <begin position="432"/>
        <end position="458"/>
    </location>
</feature>
<dbReference type="PROSITE" id="PS00216">
    <property type="entry name" value="SUGAR_TRANSPORT_1"/>
    <property type="match status" value="1"/>
</dbReference>
<dbReference type="EMBL" id="KV448272">
    <property type="protein sequence ID" value="OAX38877.1"/>
    <property type="molecule type" value="Genomic_DNA"/>
</dbReference>
<dbReference type="GO" id="GO:0005886">
    <property type="term" value="C:plasma membrane"/>
    <property type="evidence" value="ECO:0007669"/>
    <property type="project" value="TreeGrafter"/>
</dbReference>
<dbReference type="InterPro" id="IPR005829">
    <property type="entry name" value="Sugar_transporter_CS"/>
</dbReference>
<keyword evidence="2 6" id="KW-0812">Transmembrane</keyword>
<dbReference type="STRING" id="1314800.A0A1B7N1Z2"/>
<dbReference type="PROSITE" id="PS50850">
    <property type="entry name" value="MFS"/>
    <property type="match status" value="1"/>
</dbReference>
<proteinExistence type="predicted"/>
<feature type="transmembrane region" description="Helical" evidence="6">
    <location>
        <begin position="189"/>
        <end position="211"/>
    </location>
</feature>
<evidence type="ECO:0000256" key="1">
    <source>
        <dbReference type="ARBA" id="ARBA00004141"/>
    </source>
</evidence>
<keyword evidence="9" id="KW-1185">Reference proteome</keyword>
<feature type="transmembrane region" description="Helical" evidence="6">
    <location>
        <begin position="132"/>
        <end position="152"/>
    </location>
</feature>
<dbReference type="GO" id="GO:0140115">
    <property type="term" value="P:export across plasma membrane"/>
    <property type="evidence" value="ECO:0007669"/>
    <property type="project" value="UniProtKB-ARBA"/>
</dbReference>
<feature type="transmembrane region" description="Helical" evidence="6">
    <location>
        <begin position="93"/>
        <end position="112"/>
    </location>
</feature>
<feature type="region of interest" description="Disordered" evidence="5">
    <location>
        <begin position="1"/>
        <end position="41"/>
    </location>
</feature>
<dbReference type="Gene3D" id="1.20.1250.20">
    <property type="entry name" value="MFS general substrate transporter like domains"/>
    <property type="match status" value="1"/>
</dbReference>
<dbReference type="GO" id="GO:0022857">
    <property type="term" value="F:transmembrane transporter activity"/>
    <property type="evidence" value="ECO:0007669"/>
    <property type="project" value="InterPro"/>
</dbReference>
<evidence type="ECO:0000313" key="8">
    <source>
        <dbReference type="EMBL" id="OAX38877.1"/>
    </source>
</evidence>
<dbReference type="InParanoid" id="A0A1B7N1Z2"/>
<dbReference type="GO" id="GO:0042908">
    <property type="term" value="P:xenobiotic transport"/>
    <property type="evidence" value="ECO:0007669"/>
    <property type="project" value="UniProtKB-ARBA"/>
</dbReference>
<organism evidence="8 9">
    <name type="scientific">Rhizopogon vinicolor AM-OR11-026</name>
    <dbReference type="NCBI Taxonomy" id="1314800"/>
    <lineage>
        <taxon>Eukaryota</taxon>
        <taxon>Fungi</taxon>
        <taxon>Dikarya</taxon>
        <taxon>Basidiomycota</taxon>
        <taxon>Agaricomycotina</taxon>
        <taxon>Agaricomycetes</taxon>
        <taxon>Agaricomycetidae</taxon>
        <taxon>Boletales</taxon>
        <taxon>Suillineae</taxon>
        <taxon>Rhizopogonaceae</taxon>
        <taxon>Rhizopogon</taxon>
    </lineage>
</organism>
<dbReference type="AlphaFoldDB" id="A0A1B7N1Z2"/>
<evidence type="ECO:0000313" key="9">
    <source>
        <dbReference type="Proteomes" id="UP000092154"/>
    </source>
</evidence>
<dbReference type="OrthoDB" id="5376138at2759"/>
<feature type="transmembrane region" description="Helical" evidence="6">
    <location>
        <begin position="223"/>
        <end position="244"/>
    </location>
</feature>
<evidence type="ECO:0000259" key="7">
    <source>
        <dbReference type="PROSITE" id="PS50850"/>
    </source>
</evidence>
<dbReference type="PANTHER" id="PTHR23502:SF134">
    <property type="entry name" value="MAJOR FACILITATOR SUPERFAMILY (MFS) PROFILE DOMAIN-CONTAINING PROTEIN-RELATED"/>
    <property type="match status" value="1"/>
</dbReference>
<sequence length="551" mass="60858">MASPPHSFPISLMGTGNTPDNKLTLKRPSSPESSGRSATVTLLDEPTSPVKTLSIKTFPYTDKSASTVVSPTEWFNVGFHSGDSRNPVNYSRLRKWCITLVVCAFNGITSPATSSFSMGFPSMIRDLHCTRFQATVAYCLYSLGFAIVPLFTSALSEEVGRKPIYLVTAFLGTLCYMLAALSGNIETVMVARFLGGACASTGSTLVGGTISDIWEPHERGLPMAVFALVNMVTNGLGSIISGWLELDPYLQWRWIQWIQGIVNGTYFFIGLLVMEETRSHIILRGIAKKLRKETGDARYLVRGDETRQKLSVMIKTSCTRPIMFVFTEPIVTCICIWVFFMSGVLYVQIGRSVSRVFRNLYDFNMGQSGLVFITVIVGSILGLGANVLQDALYRKNVSQRGPEARLYIACLVGLLLPTSMFIYAWTADPNIFWMWPVVGLTIFMFCSFASFQVVFIYLADCYGPMASSALAGQGLTRNLGSFALPLFSRKIFDKLTYKWANTLFGGIAVILIPVPFVLLFYGSSLRERSRVCRELMQLEEKPVTTSGDGGP</sequence>